<dbReference type="AlphaFoldDB" id="G0VK38"/>
<dbReference type="InParanoid" id="G0VK38"/>
<protein>
    <submittedName>
        <fullName evidence="1">Uncharacterized protein</fullName>
    </submittedName>
</protein>
<keyword evidence="2" id="KW-1185">Reference proteome</keyword>
<evidence type="ECO:0000313" key="1">
    <source>
        <dbReference type="EMBL" id="CCC71872.1"/>
    </source>
</evidence>
<dbReference type="Pfam" id="PF08624">
    <property type="entry name" value="CRC_subunit"/>
    <property type="match status" value="1"/>
</dbReference>
<dbReference type="Proteomes" id="UP000001640">
    <property type="component" value="Chromosome 9"/>
</dbReference>
<dbReference type="EMBL" id="HE576760">
    <property type="protein sequence ID" value="CCC71872.1"/>
    <property type="molecule type" value="Genomic_DNA"/>
</dbReference>
<accession>G0VK38</accession>
<dbReference type="FunCoup" id="G0VK38">
    <property type="interactions" value="223"/>
</dbReference>
<reference evidence="1 2" key="1">
    <citation type="journal article" date="2011" name="Proc. Natl. Acad. Sci. U.S.A.">
        <title>Evolutionary erosion of yeast sex chromosomes by mating-type switching accidents.</title>
        <authorList>
            <person name="Gordon J.L."/>
            <person name="Armisen D."/>
            <person name="Proux-Wera E."/>
            <person name="Oheigeartaigh S.S."/>
            <person name="Byrne K.P."/>
            <person name="Wolfe K.H."/>
        </authorList>
    </citation>
    <scope>NUCLEOTIDE SEQUENCE [LARGE SCALE GENOMIC DNA]</scope>
    <source>
        <strain evidence="2">ATCC 76901 / BCRC 22586 / CBS 4309 / NBRC 1992 / NRRL Y-12630</strain>
    </source>
</reference>
<evidence type="ECO:0000313" key="2">
    <source>
        <dbReference type="Proteomes" id="UP000001640"/>
    </source>
</evidence>
<dbReference type="STRING" id="1064592.G0VK38"/>
<dbReference type="eggNOG" id="ENOG502QVDZ">
    <property type="taxonomic scope" value="Eukaryota"/>
</dbReference>
<proteinExistence type="predicted"/>
<dbReference type="KEGG" id="ncs:NCAS_0I02040"/>
<dbReference type="RefSeq" id="XP_003678214.1">
    <property type="nucleotide sequence ID" value="XM_003678166.1"/>
</dbReference>
<name>G0VK38_NAUCA</name>
<dbReference type="GO" id="GO:0006357">
    <property type="term" value="P:regulation of transcription by RNA polymerase II"/>
    <property type="evidence" value="ECO:0007669"/>
    <property type="project" value="EnsemblFungi"/>
</dbReference>
<dbReference type="GO" id="GO:0006338">
    <property type="term" value="P:chromatin remodeling"/>
    <property type="evidence" value="ECO:0007669"/>
    <property type="project" value="EnsemblFungi"/>
</dbReference>
<organism evidence="1 2">
    <name type="scientific">Naumovozyma castellii</name>
    <name type="common">Yeast</name>
    <name type="synonym">Saccharomyces castellii</name>
    <dbReference type="NCBI Taxonomy" id="27288"/>
    <lineage>
        <taxon>Eukaryota</taxon>
        <taxon>Fungi</taxon>
        <taxon>Dikarya</taxon>
        <taxon>Ascomycota</taxon>
        <taxon>Saccharomycotina</taxon>
        <taxon>Saccharomycetes</taxon>
        <taxon>Saccharomycetales</taxon>
        <taxon>Saccharomycetaceae</taxon>
        <taxon>Naumovozyma</taxon>
    </lineage>
</organism>
<dbReference type="OMA" id="YWQYKAG"/>
<dbReference type="GeneID" id="96905559"/>
<dbReference type="InterPro" id="IPR013933">
    <property type="entry name" value="CRC_Rsc7/Swp82"/>
</dbReference>
<reference key="2">
    <citation type="submission" date="2011-08" db="EMBL/GenBank/DDBJ databases">
        <title>Genome sequence of Naumovozyma castellii.</title>
        <authorList>
            <person name="Gordon J.L."/>
            <person name="Armisen D."/>
            <person name="Proux-Wera E."/>
            <person name="OhEigeartaigh S.S."/>
            <person name="Byrne K.P."/>
            <person name="Wolfe K.H."/>
        </authorList>
    </citation>
    <scope>NUCLEOTIDE SEQUENCE</scope>
    <source>
        <strain>Type strain:CBS 4309</strain>
    </source>
</reference>
<gene>
    <name evidence="1" type="primary">NCAS0I02040</name>
    <name evidence="1" type="ordered locus">NCAS_0I02040</name>
</gene>
<dbReference type="GO" id="GO:0016514">
    <property type="term" value="C:SWI/SNF complex"/>
    <property type="evidence" value="ECO:0007669"/>
    <property type="project" value="EnsemblFungi"/>
</dbReference>
<dbReference type="HOGENOM" id="CLU_493537_0_0_1"/>
<dbReference type="OrthoDB" id="5598844at2759"/>
<sequence>MTTELPEKEGSIIQPSQEVLLNHQCSLVKHYLQSASNNELLQEPVFEPPKTLINLPSYIDKEAPIQKYDYKMTIKDSHGERKITDKGNLLGNRSFLFSTFSIPKTGAISFVLLTDLLDCLKFKGAFDEFLRINGNLYPIEADEETTHFLRTNNLISSIADSGNDSNIIYVTARSVFIQFGAAVVASGSRVIDDYWEEIAINQGLTPQHRVFCYSKELLDKIFLINPHLAPKVITSDKDADNAPLGPFEPADLTIMEQFSADIRDDYARQFSQGEHIDIVIPGQCINGSLELNAQFRVPKYHSKNSFLQASQINAMDVAIGEHHKLYTAITEPDTDVSRSNTASLAEPDTSSSAINLNKPIKRMLSSILDMPSTTAKDKKSEEFDKIYSNNGLHSSHIDLNIDGWKFETLPVKSANNHSEYSTRGLPNYEKNILFKRLNLLTPNEIKEVEHMHDAVFLNTGLQNLRKIRSKKWTKYWQYKFGAPIGLQKNQNSAFMNRYLTDILNQSSVLTTYNEETNNDETHITTRTPNPNLLKNGNIRGFKPPYVFRNNER</sequence>
<dbReference type="GO" id="GO:0005829">
    <property type="term" value="C:cytosol"/>
    <property type="evidence" value="ECO:0007669"/>
    <property type="project" value="EnsemblFungi"/>
</dbReference>